<sequence length="78" mass="8272">MAISTLLISRSILIINGGFLLLLFGLIGVGIVKRFHQETAQLEGAHGLFSIIVLWGGIFEVLGFLGVIIGKVLAIVPS</sequence>
<evidence type="ECO:0000313" key="3">
    <source>
        <dbReference type="Proteomes" id="UP000625316"/>
    </source>
</evidence>
<feature type="transmembrane region" description="Helical" evidence="1">
    <location>
        <begin position="12"/>
        <end position="32"/>
    </location>
</feature>
<accession>A0A928VNW7</accession>
<comment type="caution">
    <text evidence="2">The sequence shown here is derived from an EMBL/GenBank/DDBJ whole genome shotgun (WGS) entry which is preliminary data.</text>
</comment>
<organism evidence="2 3">
    <name type="scientific">Romeriopsis navalis LEGE 11480</name>
    <dbReference type="NCBI Taxonomy" id="2777977"/>
    <lineage>
        <taxon>Bacteria</taxon>
        <taxon>Bacillati</taxon>
        <taxon>Cyanobacteriota</taxon>
        <taxon>Cyanophyceae</taxon>
        <taxon>Leptolyngbyales</taxon>
        <taxon>Leptolyngbyaceae</taxon>
        <taxon>Romeriopsis</taxon>
        <taxon>Romeriopsis navalis</taxon>
    </lineage>
</organism>
<keyword evidence="1" id="KW-0472">Membrane</keyword>
<name>A0A928VNW7_9CYAN</name>
<dbReference type="RefSeq" id="WP_264324676.1">
    <property type="nucleotide sequence ID" value="NZ_JADEXQ010000023.1"/>
</dbReference>
<keyword evidence="1" id="KW-0812">Transmembrane</keyword>
<evidence type="ECO:0000313" key="2">
    <source>
        <dbReference type="EMBL" id="MBE9029857.1"/>
    </source>
</evidence>
<reference evidence="2" key="1">
    <citation type="submission" date="2020-10" db="EMBL/GenBank/DDBJ databases">
        <authorList>
            <person name="Castelo-Branco R."/>
            <person name="Eusebio N."/>
            <person name="Adriana R."/>
            <person name="Vieira A."/>
            <person name="Brugerolle De Fraissinette N."/>
            <person name="Rezende De Castro R."/>
            <person name="Schneider M.P."/>
            <person name="Vasconcelos V."/>
            <person name="Leao P.N."/>
        </authorList>
    </citation>
    <scope>NUCLEOTIDE SEQUENCE</scope>
    <source>
        <strain evidence="2">LEGE 11480</strain>
    </source>
</reference>
<feature type="transmembrane region" description="Helical" evidence="1">
    <location>
        <begin position="52"/>
        <end position="76"/>
    </location>
</feature>
<keyword evidence="1" id="KW-1133">Transmembrane helix</keyword>
<dbReference type="EMBL" id="JADEXQ010000023">
    <property type="protein sequence ID" value="MBE9029857.1"/>
    <property type="molecule type" value="Genomic_DNA"/>
</dbReference>
<gene>
    <name evidence="2" type="ORF">IQ266_08960</name>
</gene>
<proteinExistence type="predicted"/>
<keyword evidence="3" id="KW-1185">Reference proteome</keyword>
<dbReference type="AlphaFoldDB" id="A0A928VNW7"/>
<evidence type="ECO:0000256" key="1">
    <source>
        <dbReference type="SAM" id="Phobius"/>
    </source>
</evidence>
<protein>
    <submittedName>
        <fullName evidence="2">Uncharacterized protein</fullName>
    </submittedName>
</protein>
<dbReference type="Proteomes" id="UP000625316">
    <property type="component" value="Unassembled WGS sequence"/>
</dbReference>